<keyword evidence="5 7" id="KW-0408">Iron</keyword>
<evidence type="ECO:0000256" key="5">
    <source>
        <dbReference type="ARBA" id="ARBA00023004"/>
    </source>
</evidence>
<dbReference type="InterPro" id="IPR017972">
    <property type="entry name" value="Cyt_P450_CS"/>
</dbReference>
<evidence type="ECO:0000313" key="10">
    <source>
        <dbReference type="Proteomes" id="UP001175000"/>
    </source>
</evidence>
<keyword evidence="7 8" id="KW-0349">Heme</keyword>
<evidence type="ECO:0000256" key="6">
    <source>
        <dbReference type="ARBA" id="ARBA00023033"/>
    </source>
</evidence>
<comment type="cofactor">
    <cofactor evidence="1 7">
        <name>heme</name>
        <dbReference type="ChEBI" id="CHEBI:30413"/>
    </cofactor>
</comment>
<comment type="similarity">
    <text evidence="2 8">Belongs to the cytochrome P450 family.</text>
</comment>
<dbReference type="CDD" id="cd11063">
    <property type="entry name" value="CYP52"/>
    <property type="match status" value="1"/>
</dbReference>
<evidence type="ECO:0000313" key="9">
    <source>
        <dbReference type="EMBL" id="KAK0613229.1"/>
    </source>
</evidence>
<dbReference type="PROSITE" id="PS00086">
    <property type="entry name" value="CYTOCHROME_P450"/>
    <property type="match status" value="1"/>
</dbReference>
<keyword evidence="3 7" id="KW-0479">Metal-binding</keyword>
<dbReference type="AlphaFoldDB" id="A0AA39WD70"/>
<dbReference type="Pfam" id="PF00067">
    <property type="entry name" value="p450"/>
    <property type="match status" value="1"/>
</dbReference>
<evidence type="ECO:0000256" key="7">
    <source>
        <dbReference type="PIRSR" id="PIRSR602403-1"/>
    </source>
</evidence>
<proteinExistence type="inferred from homology"/>
<sequence>MTSPFLSPSLPLDTLHVLTHHPYFSTLAITTLYLLYRLLSHHFVSRPPSSAPRIPTYLPFGIDFILRALHANATNADIPFWLSLFHNNGRGAAPYTTEVLVGAHDRVLFTADPDNIKAVLATQFSSYGKGERFYRDWHAFLGDSIFATDGRQWKEARELIRPLFLRQRIEDLAVFEKHAEKLLSMMEPGEEVDAKDLFFRYTLDVATDFLFGEPINSLENPRERFALAFAEVQRVQRLIVILGPLQPLLSLRSYHASLEIINSFMEVFISRTLALPQEELELLSKSDRGYTFLSALAQYTRDAKQIRDQLVAVLLAGRDTTAASLSWALLELSGNPHMVRRLCEEIKTHVKPGESPSFAALKAMKYLQAVLSETLRLYPAVPFNMRIALTDTMLPRGGGDDGNQPITVKKDTMIAYSPLVMMRRRDLYPEAYTNSNTKFPDPAVFDPERWLLPSEKDASGTGGTWSPRPWTYIPFNGGPRICIGQQFALTEMACTLVHIFQRFARVERRMAPEDLDLLSVDVVITPKKGVRVAFYTDEE</sequence>
<dbReference type="GO" id="GO:0016705">
    <property type="term" value="F:oxidoreductase activity, acting on paired donors, with incorporation or reduction of molecular oxygen"/>
    <property type="evidence" value="ECO:0007669"/>
    <property type="project" value="InterPro"/>
</dbReference>
<gene>
    <name evidence="9" type="ORF">B0T14DRAFT_498774</name>
</gene>
<dbReference type="GO" id="GO:0005506">
    <property type="term" value="F:iron ion binding"/>
    <property type="evidence" value="ECO:0007669"/>
    <property type="project" value="InterPro"/>
</dbReference>
<name>A0AA39WD70_9PEZI</name>
<protein>
    <submittedName>
        <fullName evidence="9">Cytochrome P450</fullName>
    </submittedName>
</protein>
<keyword evidence="4 8" id="KW-0560">Oxidoreductase</keyword>
<evidence type="ECO:0000256" key="8">
    <source>
        <dbReference type="RuleBase" id="RU000461"/>
    </source>
</evidence>
<accession>A0AA39WD70</accession>
<evidence type="ECO:0000256" key="4">
    <source>
        <dbReference type="ARBA" id="ARBA00023002"/>
    </source>
</evidence>
<dbReference type="InterPro" id="IPR036396">
    <property type="entry name" value="Cyt_P450_sf"/>
</dbReference>
<dbReference type="PRINTS" id="PR00385">
    <property type="entry name" value="P450"/>
</dbReference>
<dbReference type="InterPro" id="IPR047146">
    <property type="entry name" value="Cyt_P450_E_CYP52_fungi"/>
</dbReference>
<organism evidence="9 10">
    <name type="scientific">Immersiella caudata</name>
    <dbReference type="NCBI Taxonomy" id="314043"/>
    <lineage>
        <taxon>Eukaryota</taxon>
        <taxon>Fungi</taxon>
        <taxon>Dikarya</taxon>
        <taxon>Ascomycota</taxon>
        <taxon>Pezizomycotina</taxon>
        <taxon>Sordariomycetes</taxon>
        <taxon>Sordariomycetidae</taxon>
        <taxon>Sordariales</taxon>
        <taxon>Lasiosphaeriaceae</taxon>
        <taxon>Immersiella</taxon>
    </lineage>
</organism>
<reference evidence="9" key="1">
    <citation type="submission" date="2023-06" db="EMBL/GenBank/DDBJ databases">
        <title>Genome-scale phylogeny and comparative genomics of the fungal order Sordariales.</title>
        <authorList>
            <consortium name="Lawrence Berkeley National Laboratory"/>
            <person name="Hensen N."/>
            <person name="Bonometti L."/>
            <person name="Westerberg I."/>
            <person name="Brannstrom I.O."/>
            <person name="Guillou S."/>
            <person name="Cros-Aarteil S."/>
            <person name="Calhoun S."/>
            <person name="Haridas S."/>
            <person name="Kuo A."/>
            <person name="Mondo S."/>
            <person name="Pangilinan J."/>
            <person name="Riley R."/>
            <person name="Labutti K."/>
            <person name="Andreopoulos B."/>
            <person name="Lipzen A."/>
            <person name="Chen C."/>
            <person name="Yanf M."/>
            <person name="Daum C."/>
            <person name="Ng V."/>
            <person name="Clum A."/>
            <person name="Steindorff A."/>
            <person name="Ohm R."/>
            <person name="Martin F."/>
            <person name="Silar P."/>
            <person name="Natvig D."/>
            <person name="Lalanne C."/>
            <person name="Gautier V."/>
            <person name="Ament-Velasquez S.L."/>
            <person name="Kruys A."/>
            <person name="Hutchinson M.I."/>
            <person name="Powell A.J."/>
            <person name="Barry K."/>
            <person name="Miller A.N."/>
            <person name="Grigoriev I.V."/>
            <person name="Debuchy R."/>
            <person name="Gladieux P."/>
            <person name="Thoren M.H."/>
            <person name="Johannesson H."/>
        </authorList>
    </citation>
    <scope>NUCLEOTIDE SEQUENCE</scope>
    <source>
        <strain evidence="9">CBS 606.72</strain>
    </source>
</reference>
<comment type="caution">
    <text evidence="9">The sequence shown here is derived from an EMBL/GenBank/DDBJ whole genome shotgun (WGS) entry which is preliminary data.</text>
</comment>
<evidence type="ECO:0000256" key="1">
    <source>
        <dbReference type="ARBA" id="ARBA00001971"/>
    </source>
</evidence>
<dbReference type="PRINTS" id="PR00465">
    <property type="entry name" value="EP450IV"/>
</dbReference>
<feature type="binding site" description="axial binding residue" evidence="7">
    <location>
        <position position="482"/>
    </location>
    <ligand>
        <name>heme</name>
        <dbReference type="ChEBI" id="CHEBI:30413"/>
    </ligand>
    <ligandPart>
        <name>Fe</name>
        <dbReference type="ChEBI" id="CHEBI:18248"/>
    </ligandPart>
</feature>
<dbReference type="PANTHER" id="PTHR24287">
    <property type="entry name" value="P450, PUTATIVE (EUROFUNG)-RELATED"/>
    <property type="match status" value="1"/>
</dbReference>
<dbReference type="EMBL" id="JAULSU010000006">
    <property type="protein sequence ID" value="KAK0613229.1"/>
    <property type="molecule type" value="Genomic_DNA"/>
</dbReference>
<dbReference type="InterPro" id="IPR001128">
    <property type="entry name" value="Cyt_P450"/>
</dbReference>
<dbReference type="Proteomes" id="UP001175000">
    <property type="component" value="Unassembled WGS sequence"/>
</dbReference>
<dbReference type="InterPro" id="IPR002403">
    <property type="entry name" value="Cyt_P450_E_grp-IV"/>
</dbReference>
<dbReference type="PANTHER" id="PTHR24287:SF5">
    <property type="entry name" value="P450, PUTATIVE (EUROFUNG)-RELATED"/>
    <property type="match status" value="1"/>
</dbReference>
<evidence type="ECO:0000256" key="3">
    <source>
        <dbReference type="ARBA" id="ARBA00022723"/>
    </source>
</evidence>
<dbReference type="GO" id="GO:0004497">
    <property type="term" value="F:monooxygenase activity"/>
    <property type="evidence" value="ECO:0007669"/>
    <property type="project" value="UniProtKB-KW"/>
</dbReference>
<dbReference type="SUPFAM" id="SSF48264">
    <property type="entry name" value="Cytochrome P450"/>
    <property type="match status" value="1"/>
</dbReference>
<dbReference type="GO" id="GO:0020037">
    <property type="term" value="F:heme binding"/>
    <property type="evidence" value="ECO:0007669"/>
    <property type="project" value="InterPro"/>
</dbReference>
<keyword evidence="10" id="KW-1185">Reference proteome</keyword>
<dbReference type="Gene3D" id="1.10.630.10">
    <property type="entry name" value="Cytochrome P450"/>
    <property type="match status" value="1"/>
</dbReference>
<keyword evidence="6 8" id="KW-0503">Monooxygenase</keyword>
<evidence type="ECO:0000256" key="2">
    <source>
        <dbReference type="ARBA" id="ARBA00010617"/>
    </source>
</evidence>